<name>A0ABU9YL86_9PROT</name>
<evidence type="ECO:0000313" key="2">
    <source>
        <dbReference type="Proteomes" id="UP001413721"/>
    </source>
</evidence>
<keyword evidence="2" id="KW-1185">Reference proteome</keyword>
<dbReference type="EMBL" id="JBBKTW010000005">
    <property type="protein sequence ID" value="MEN2989572.1"/>
    <property type="molecule type" value="Genomic_DNA"/>
</dbReference>
<protein>
    <submittedName>
        <fullName evidence="1">Uncharacterized protein</fullName>
    </submittedName>
</protein>
<comment type="caution">
    <text evidence="1">The sequence shown here is derived from an EMBL/GenBank/DDBJ whole genome shotgun (WGS) entry which is preliminary data.</text>
</comment>
<proteinExistence type="predicted"/>
<dbReference type="Proteomes" id="UP001413721">
    <property type="component" value="Unassembled WGS sequence"/>
</dbReference>
<sequence length="48" mass="5454">MTTIRTSDQPRTNPARKLWQAPVLTCDDMRDAEALSDLFSMPKFLVVS</sequence>
<gene>
    <name evidence="1" type="ORF">WG926_14745</name>
</gene>
<evidence type="ECO:0000313" key="1">
    <source>
        <dbReference type="EMBL" id="MEN2989572.1"/>
    </source>
</evidence>
<dbReference type="RefSeq" id="WP_345933130.1">
    <property type="nucleotide sequence ID" value="NZ_JBBKTV010000004.1"/>
</dbReference>
<organism evidence="1 2">
    <name type="scientific">Tistrella arctica</name>
    <dbReference type="NCBI Taxonomy" id="3133430"/>
    <lineage>
        <taxon>Bacteria</taxon>
        <taxon>Pseudomonadati</taxon>
        <taxon>Pseudomonadota</taxon>
        <taxon>Alphaproteobacteria</taxon>
        <taxon>Geminicoccales</taxon>
        <taxon>Geminicoccaceae</taxon>
        <taxon>Tistrella</taxon>
    </lineage>
</organism>
<reference evidence="1 2" key="1">
    <citation type="submission" date="2024-03" db="EMBL/GenBank/DDBJ databases">
        <title>High-quality draft genome sequencing of Tistrella sp. BH-R2-4.</title>
        <authorList>
            <person name="Dong C."/>
        </authorList>
    </citation>
    <scope>NUCLEOTIDE SEQUENCE [LARGE SCALE GENOMIC DNA]</scope>
    <source>
        <strain evidence="1 2">BH-R2-4</strain>
    </source>
</reference>
<accession>A0ABU9YL86</accession>